<evidence type="ECO:0000259" key="8">
    <source>
        <dbReference type="PROSITE" id="PS50850"/>
    </source>
</evidence>
<keyword evidence="4" id="KW-0769">Symport</keyword>
<proteinExistence type="predicted"/>
<feature type="transmembrane region" description="Helical" evidence="7">
    <location>
        <begin position="329"/>
        <end position="352"/>
    </location>
</feature>
<protein>
    <submittedName>
        <fullName evidence="10">Inorganic phosphate cotransporter</fullName>
    </submittedName>
</protein>
<feature type="transmembrane region" description="Helical" evidence="7">
    <location>
        <begin position="390"/>
        <end position="418"/>
    </location>
</feature>
<sequence length="468" mass="51337">MACACIPIRYYIIAMVFITTYINYTTRSNMSISLPAMVQQKGKKASIPECKKDDPASYNKSVSDTGTKYDWNENVQGLVLGAYFYGYLIGNIPAGVMSEWIGPFKTLFAATLLAGIFNSVCVWVTPIHWGALFFARFIVGATGGLVYPALQCLIGRWAPPQERGKFVSGLMGNTLGTCLTWIVVGAVTKSYKWPFGFHILSIQIIFYLVIFTIFTADSPEQHKWISDEELKFIKESQEGRVSKTKAVAPYKAIFTSFPFWTLTILHFGNLWGLYVQITAVPKFMKEIIGFDIKQSGFLSSLPHLCRLFLGLGYGALGDWLKKEKFSRTLVLKSFVLLSHIVPGVLMASMGLVGCNATAATTLLILSMSINGAAVLTNLSNPTDLAPNFAGTIFSIISFIGGVTGFIVPSITGVFINIYGSTTKAWALNFALGGIIYCGCGIFFMIFGSAQTQPWNEKKEDAEPQTSAK</sequence>
<dbReference type="FunFam" id="1.20.1250.20:FF:000003">
    <property type="entry name" value="Solute carrier family 17 member 3"/>
    <property type="match status" value="1"/>
</dbReference>
<evidence type="ECO:0000256" key="2">
    <source>
        <dbReference type="ARBA" id="ARBA00022448"/>
    </source>
</evidence>
<name>A0A6J2Y6I3_SITOR</name>
<feature type="domain" description="Major facilitator superfamily (MFS) profile" evidence="8">
    <location>
        <begin position="12"/>
        <end position="450"/>
    </location>
</feature>
<dbReference type="RefSeq" id="XP_030758580.1">
    <property type="nucleotide sequence ID" value="XM_030902720.1"/>
</dbReference>
<evidence type="ECO:0000256" key="3">
    <source>
        <dbReference type="ARBA" id="ARBA00022692"/>
    </source>
</evidence>
<dbReference type="InterPro" id="IPR020846">
    <property type="entry name" value="MFS_dom"/>
</dbReference>
<accession>A0A6J2Y6I3</accession>
<dbReference type="InterPro" id="IPR011701">
    <property type="entry name" value="MFS"/>
</dbReference>
<keyword evidence="2" id="KW-0813">Transport</keyword>
<dbReference type="InterPro" id="IPR036259">
    <property type="entry name" value="MFS_trans_sf"/>
</dbReference>
<dbReference type="KEGG" id="soy:115884218"/>
<evidence type="ECO:0000256" key="7">
    <source>
        <dbReference type="SAM" id="Phobius"/>
    </source>
</evidence>
<dbReference type="InParanoid" id="A0A6J2Y6I3"/>
<feature type="transmembrane region" description="Helical" evidence="7">
    <location>
        <begin position="358"/>
        <end position="378"/>
    </location>
</feature>
<dbReference type="PANTHER" id="PTHR11662">
    <property type="entry name" value="SOLUTE CARRIER FAMILY 17"/>
    <property type="match status" value="1"/>
</dbReference>
<evidence type="ECO:0000313" key="9">
    <source>
        <dbReference type="Proteomes" id="UP000504635"/>
    </source>
</evidence>
<evidence type="ECO:0000256" key="4">
    <source>
        <dbReference type="ARBA" id="ARBA00022847"/>
    </source>
</evidence>
<dbReference type="Pfam" id="PF07690">
    <property type="entry name" value="MFS_1"/>
    <property type="match status" value="1"/>
</dbReference>
<reference evidence="10" key="1">
    <citation type="submission" date="2025-08" db="UniProtKB">
        <authorList>
            <consortium name="RefSeq"/>
        </authorList>
    </citation>
    <scope>IDENTIFICATION</scope>
    <source>
        <tissue evidence="10">Gonads</tissue>
    </source>
</reference>
<dbReference type="GeneID" id="115884218"/>
<dbReference type="GO" id="GO:0015293">
    <property type="term" value="F:symporter activity"/>
    <property type="evidence" value="ECO:0007669"/>
    <property type="project" value="UniProtKB-KW"/>
</dbReference>
<evidence type="ECO:0000256" key="5">
    <source>
        <dbReference type="ARBA" id="ARBA00022989"/>
    </source>
</evidence>
<feature type="transmembrane region" description="Helical" evidence="7">
    <location>
        <begin position="6"/>
        <end position="24"/>
    </location>
</feature>
<keyword evidence="3 7" id="KW-0812">Transmembrane</keyword>
<keyword evidence="6 7" id="KW-0472">Membrane</keyword>
<comment type="subcellular location">
    <subcellularLocation>
        <location evidence="1">Membrane</location>
        <topology evidence="1">Multi-pass membrane protein</topology>
    </subcellularLocation>
</comment>
<keyword evidence="9" id="KW-1185">Reference proteome</keyword>
<keyword evidence="5 7" id="KW-1133">Transmembrane helix</keyword>
<evidence type="ECO:0000256" key="6">
    <source>
        <dbReference type="ARBA" id="ARBA00023136"/>
    </source>
</evidence>
<evidence type="ECO:0000313" key="10">
    <source>
        <dbReference type="RefSeq" id="XP_030758580.1"/>
    </source>
</evidence>
<feature type="transmembrane region" description="Helical" evidence="7">
    <location>
        <begin position="166"/>
        <end position="187"/>
    </location>
</feature>
<dbReference type="OrthoDB" id="2985014at2759"/>
<dbReference type="PANTHER" id="PTHR11662:SF336">
    <property type="entry name" value="LP19554P"/>
    <property type="match status" value="1"/>
</dbReference>
<gene>
    <name evidence="10" type="primary">LOC115884218</name>
</gene>
<dbReference type="SUPFAM" id="SSF103473">
    <property type="entry name" value="MFS general substrate transporter"/>
    <property type="match status" value="1"/>
</dbReference>
<feature type="transmembrane region" description="Helical" evidence="7">
    <location>
        <begin position="133"/>
        <end position="154"/>
    </location>
</feature>
<dbReference type="Proteomes" id="UP000504635">
    <property type="component" value="Unplaced"/>
</dbReference>
<feature type="transmembrane region" description="Helical" evidence="7">
    <location>
        <begin position="297"/>
        <end position="317"/>
    </location>
</feature>
<dbReference type="InterPro" id="IPR050382">
    <property type="entry name" value="MFS_Na/Anion_cotransporter"/>
</dbReference>
<dbReference type="PROSITE" id="PS50850">
    <property type="entry name" value="MFS"/>
    <property type="match status" value="1"/>
</dbReference>
<dbReference type="FunFam" id="1.20.1250.20:FF:000423">
    <property type="entry name" value="Putative inorganic phosphate cotransporter-like Protein"/>
    <property type="match status" value="1"/>
</dbReference>
<dbReference type="GO" id="GO:0016020">
    <property type="term" value="C:membrane"/>
    <property type="evidence" value="ECO:0007669"/>
    <property type="project" value="UniProtKB-SubCell"/>
</dbReference>
<feature type="transmembrane region" description="Helical" evidence="7">
    <location>
        <begin position="193"/>
        <end position="214"/>
    </location>
</feature>
<dbReference type="AlphaFoldDB" id="A0A6J2Y6I3"/>
<organism evidence="9 10">
    <name type="scientific">Sitophilus oryzae</name>
    <name type="common">Rice weevil</name>
    <name type="synonym">Curculio oryzae</name>
    <dbReference type="NCBI Taxonomy" id="7048"/>
    <lineage>
        <taxon>Eukaryota</taxon>
        <taxon>Metazoa</taxon>
        <taxon>Ecdysozoa</taxon>
        <taxon>Arthropoda</taxon>
        <taxon>Hexapoda</taxon>
        <taxon>Insecta</taxon>
        <taxon>Pterygota</taxon>
        <taxon>Neoptera</taxon>
        <taxon>Endopterygota</taxon>
        <taxon>Coleoptera</taxon>
        <taxon>Polyphaga</taxon>
        <taxon>Cucujiformia</taxon>
        <taxon>Curculionidae</taxon>
        <taxon>Dryophthorinae</taxon>
        <taxon>Sitophilus</taxon>
    </lineage>
</organism>
<feature type="transmembrane region" description="Helical" evidence="7">
    <location>
        <begin position="252"/>
        <end position="277"/>
    </location>
</feature>
<dbReference type="Gene3D" id="1.20.1250.20">
    <property type="entry name" value="MFS general substrate transporter like domains"/>
    <property type="match status" value="2"/>
</dbReference>
<dbReference type="GO" id="GO:0006820">
    <property type="term" value="P:monoatomic anion transport"/>
    <property type="evidence" value="ECO:0007669"/>
    <property type="project" value="TreeGrafter"/>
</dbReference>
<feature type="transmembrane region" description="Helical" evidence="7">
    <location>
        <begin position="424"/>
        <end position="447"/>
    </location>
</feature>
<feature type="transmembrane region" description="Helical" evidence="7">
    <location>
        <begin position="107"/>
        <end position="127"/>
    </location>
</feature>
<evidence type="ECO:0000256" key="1">
    <source>
        <dbReference type="ARBA" id="ARBA00004141"/>
    </source>
</evidence>